<feature type="transmembrane region" description="Helical" evidence="6">
    <location>
        <begin position="450"/>
        <end position="472"/>
    </location>
</feature>
<keyword evidence="8" id="KW-1185">Reference proteome</keyword>
<evidence type="ECO:0000313" key="8">
    <source>
        <dbReference type="Proteomes" id="UP000035068"/>
    </source>
</evidence>
<feature type="transmembrane region" description="Helical" evidence="6">
    <location>
        <begin position="122"/>
        <end position="143"/>
    </location>
</feature>
<feature type="transmembrane region" description="Helical" evidence="6">
    <location>
        <begin position="295"/>
        <end position="314"/>
    </location>
</feature>
<feature type="transmembrane region" description="Helical" evidence="6">
    <location>
        <begin position="326"/>
        <end position="349"/>
    </location>
</feature>
<dbReference type="EMBL" id="JWJD01000010">
    <property type="protein sequence ID" value="KIH75472.1"/>
    <property type="molecule type" value="Genomic_DNA"/>
</dbReference>
<keyword evidence="2" id="KW-1003">Cell membrane</keyword>
<name>A0A0C2HRS4_9BACT</name>
<feature type="transmembrane region" description="Helical" evidence="6">
    <location>
        <begin position="255"/>
        <end position="275"/>
    </location>
</feature>
<keyword evidence="4 6" id="KW-1133">Transmembrane helix</keyword>
<comment type="subcellular location">
    <subcellularLocation>
        <location evidence="1">Cell membrane</location>
        <topology evidence="1">Multi-pass membrane protein</topology>
    </subcellularLocation>
</comment>
<evidence type="ECO:0000256" key="1">
    <source>
        <dbReference type="ARBA" id="ARBA00004651"/>
    </source>
</evidence>
<keyword evidence="5 6" id="KW-0472">Membrane</keyword>
<feature type="transmembrane region" description="Helical" evidence="6">
    <location>
        <begin position="217"/>
        <end position="235"/>
    </location>
</feature>
<evidence type="ECO:0000256" key="4">
    <source>
        <dbReference type="ARBA" id="ARBA00022989"/>
    </source>
</evidence>
<protein>
    <submittedName>
        <fullName evidence="7">Uncharacterized protein</fullName>
    </submittedName>
</protein>
<dbReference type="InterPro" id="IPR050833">
    <property type="entry name" value="Poly_Biosynth_Transport"/>
</dbReference>
<feature type="transmembrane region" description="Helical" evidence="6">
    <location>
        <begin position="50"/>
        <end position="71"/>
    </location>
</feature>
<dbReference type="PANTHER" id="PTHR30250:SF11">
    <property type="entry name" value="O-ANTIGEN TRANSPORTER-RELATED"/>
    <property type="match status" value="1"/>
</dbReference>
<evidence type="ECO:0000256" key="2">
    <source>
        <dbReference type="ARBA" id="ARBA00022475"/>
    </source>
</evidence>
<feature type="transmembrane region" description="Helical" evidence="6">
    <location>
        <begin position="12"/>
        <end position="30"/>
    </location>
</feature>
<proteinExistence type="predicted"/>
<dbReference type="RefSeq" id="WP_040101029.1">
    <property type="nucleotide sequence ID" value="NZ_JWJD01000010.1"/>
</dbReference>
<feature type="transmembrane region" description="Helical" evidence="6">
    <location>
        <begin position="83"/>
        <end position="102"/>
    </location>
</feature>
<dbReference type="InterPro" id="IPR002797">
    <property type="entry name" value="Polysacc_synth"/>
</dbReference>
<dbReference type="AlphaFoldDB" id="A0A0C2HRS4"/>
<dbReference type="Proteomes" id="UP000035068">
    <property type="component" value="Unassembled WGS sequence"/>
</dbReference>
<dbReference type="GO" id="GO:0005886">
    <property type="term" value="C:plasma membrane"/>
    <property type="evidence" value="ECO:0007669"/>
    <property type="project" value="UniProtKB-SubCell"/>
</dbReference>
<dbReference type="Pfam" id="PF01943">
    <property type="entry name" value="Polysacc_synt"/>
    <property type="match status" value="1"/>
</dbReference>
<dbReference type="PANTHER" id="PTHR30250">
    <property type="entry name" value="PST FAMILY PREDICTED COLANIC ACID TRANSPORTER"/>
    <property type="match status" value="1"/>
</dbReference>
<reference evidence="7 8" key="1">
    <citation type="submission" date="2014-12" db="EMBL/GenBank/DDBJ databases">
        <title>Genomes of Geoalkalibacter ferrihydriticus and Geoalkalibacter subterraneus, two haloalkaliphilic metal-reducing members of the Geobacteraceae.</title>
        <authorList>
            <person name="Badalamenti J.P."/>
            <person name="Torres C.I."/>
            <person name="Krajmalnik-Brown R."/>
            <person name="Bond D.R."/>
        </authorList>
    </citation>
    <scope>NUCLEOTIDE SEQUENCE [LARGE SCALE GENOMIC DNA]</scope>
    <source>
        <strain evidence="7 8">DSM 17813</strain>
    </source>
</reference>
<feature type="transmembrane region" description="Helical" evidence="6">
    <location>
        <begin position="150"/>
        <end position="172"/>
    </location>
</feature>
<evidence type="ECO:0000313" key="7">
    <source>
        <dbReference type="EMBL" id="KIH75472.1"/>
    </source>
</evidence>
<evidence type="ECO:0000256" key="6">
    <source>
        <dbReference type="SAM" id="Phobius"/>
    </source>
</evidence>
<evidence type="ECO:0000256" key="5">
    <source>
        <dbReference type="ARBA" id="ARBA00023136"/>
    </source>
</evidence>
<feature type="transmembrane region" description="Helical" evidence="6">
    <location>
        <begin position="361"/>
        <end position="380"/>
    </location>
</feature>
<feature type="transmembrane region" description="Helical" evidence="6">
    <location>
        <begin position="386"/>
        <end position="406"/>
    </location>
</feature>
<feature type="transmembrane region" description="Helical" evidence="6">
    <location>
        <begin position="178"/>
        <end position="197"/>
    </location>
</feature>
<evidence type="ECO:0000256" key="3">
    <source>
        <dbReference type="ARBA" id="ARBA00022692"/>
    </source>
</evidence>
<accession>A0A0C2HRS4</accession>
<comment type="caution">
    <text evidence="7">The sequence shown here is derived from an EMBL/GenBank/DDBJ whole genome shotgun (WGS) entry which is preliminary data.</text>
</comment>
<organism evidence="7 8">
    <name type="scientific">Geoalkalibacter ferrihydriticus DSM 17813</name>
    <dbReference type="NCBI Taxonomy" id="1121915"/>
    <lineage>
        <taxon>Bacteria</taxon>
        <taxon>Pseudomonadati</taxon>
        <taxon>Thermodesulfobacteriota</taxon>
        <taxon>Desulfuromonadia</taxon>
        <taxon>Desulfuromonadales</taxon>
        <taxon>Geoalkalibacteraceae</taxon>
        <taxon>Geoalkalibacter</taxon>
    </lineage>
</organism>
<feature type="transmembrane region" description="Helical" evidence="6">
    <location>
        <begin position="418"/>
        <end position="438"/>
    </location>
</feature>
<gene>
    <name evidence="7" type="ORF">GFER_16050</name>
</gene>
<keyword evidence="3 6" id="KW-0812">Transmembrane</keyword>
<sequence length="492" mass="54685">MLQYLKQTLRHSAVYSFANVVQKGVGFLMIPVYTHFLSPAEYGVLEMMDLTMMVLSMITGMKIGGAVIRFYFRYDSLEEKREVLSTGLIGITIFALSMALVLEALARPISGLLLGSVEYYRFFQIIFISMALQTVAVVPESLLLAQKRSVVFSTITLLTFVSYLSLNILFIVGMKMGVMGMVLSTVITKIFNVSMLFAVTRGEFSFSFSVEKFKAMLAYSLPLIPAGLCMFAIHYSDRFFIQKYVGLESLGIYSLGYKFGMIISILVTQPIFRIWNTQRYEIAKSADADIVFGRMFTYILFAFLGAGLVISTLIDEIIGIMAPAQYQGAAAVVALIVCGYILFGCASFTQLGMFINYKTKYVAYINFATALLNVVMNLVLISRFGIMGAAVSTMLTFFSLAFLSYLVSQKLLPVKYEYLRVVKLVTLSIALYALSRAIDLSLWPSLAAKIGLLSLYPGLLYVIGFFSVAEIAKGRELLHKFSLRRGRSAAKG</sequence>